<keyword evidence="3" id="KW-0547">Nucleotide-binding</keyword>
<dbReference type="EMBL" id="BAABCP010000001">
    <property type="protein sequence ID" value="GAA3930547.1"/>
    <property type="molecule type" value="Genomic_DNA"/>
</dbReference>
<keyword evidence="2 7" id="KW-0812">Transmembrane</keyword>
<evidence type="ECO:0000259" key="8">
    <source>
        <dbReference type="PROSITE" id="PS50893"/>
    </source>
</evidence>
<dbReference type="InterPro" id="IPR003593">
    <property type="entry name" value="AAA+_ATPase"/>
</dbReference>
<feature type="domain" description="ABC transmembrane type-1" evidence="9">
    <location>
        <begin position="29"/>
        <end position="324"/>
    </location>
</feature>
<dbReference type="Proteomes" id="UP001501591">
    <property type="component" value="Unassembled WGS sequence"/>
</dbReference>
<protein>
    <submittedName>
        <fullName evidence="10">ABC transporter ATP-binding protein</fullName>
    </submittedName>
</protein>
<dbReference type="Gene3D" id="1.20.1560.10">
    <property type="entry name" value="ABC transporter type 1, transmembrane domain"/>
    <property type="match status" value="1"/>
</dbReference>
<evidence type="ECO:0000256" key="7">
    <source>
        <dbReference type="SAM" id="Phobius"/>
    </source>
</evidence>
<dbReference type="GO" id="GO:0005524">
    <property type="term" value="F:ATP binding"/>
    <property type="evidence" value="ECO:0007669"/>
    <property type="project" value="UniProtKB-KW"/>
</dbReference>
<dbReference type="PANTHER" id="PTHR24221">
    <property type="entry name" value="ATP-BINDING CASSETTE SUB-FAMILY B"/>
    <property type="match status" value="1"/>
</dbReference>
<feature type="domain" description="ABC transporter" evidence="8">
    <location>
        <begin position="358"/>
        <end position="594"/>
    </location>
</feature>
<keyword evidence="6 7" id="KW-0472">Membrane</keyword>
<dbReference type="PROSITE" id="PS50893">
    <property type="entry name" value="ABC_TRANSPORTER_2"/>
    <property type="match status" value="1"/>
</dbReference>
<dbReference type="InterPro" id="IPR017871">
    <property type="entry name" value="ABC_transporter-like_CS"/>
</dbReference>
<evidence type="ECO:0000259" key="9">
    <source>
        <dbReference type="PROSITE" id="PS50929"/>
    </source>
</evidence>
<dbReference type="PROSITE" id="PS00211">
    <property type="entry name" value="ABC_TRANSPORTER_1"/>
    <property type="match status" value="1"/>
</dbReference>
<comment type="caution">
    <text evidence="10">The sequence shown here is derived from an EMBL/GenBank/DDBJ whole genome shotgun (WGS) entry which is preliminary data.</text>
</comment>
<dbReference type="InterPro" id="IPR011527">
    <property type="entry name" value="ABC1_TM_dom"/>
</dbReference>
<keyword evidence="11" id="KW-1185">Reference proteome</keyword>
<evidence type="ECO:0000313" key="10">
    <source>
        <dbReference type="EMBL" id="GAA3930547.1"/>
    </source>
</evidence>
<evidence type="ECO:0000256" key="5">
    <source>
        <dbReference type="ARBA" id="ARBA00022989"/>
    </source>
</evidence>
<name>A0ABP7MUY6_9MICO</name>
<evidence type="ECO:0000256" key="2">
    <source>
        <dbReference type="ARBA" id="ARBA00022692"/>
    </source>
</evidence>
<organism evidence="10 11">
    <name type="scientific">Microbacterium soli</name>
    <dbReference type="NCBI Taxonomy" id="446075"/>
    <lineage>
        <taxon>Bacteria</taxon>
        <taxon>Bacillati</taxon>
        <taxon>Actinomycetota</taxon>
        <taxon>Actinomycetes</taxon>
        <taxon>Micrococcales</taxon>
        <taxon>Microbacteriaceae</taxon>
        <taxon>Microbacterium</taxon>
    </lineage>
</organism>
<sequence length="598" mass="64328">MGRQSRMTELRRLLETTGAAPGRWIATTVAVSLLLAGLDMVGVLAMLPLMQLITSGDTDGFFLEAVSRLVGSTDVGQLLPLVSGLVMLAFLLKSVGALVFRWWLLGRTTRISALAASELMHRYVLAPYSAHRRRSASEVYRNINDATMQSSSVLLATVSMATDIATIAAIVAVLTWSSPIATLFAAIAFGIAVFGVQRMLRRRQLAVGEVTAAAALESWQALIPGIEGFRETRLTSSSDVFVNRFRNARLRGAHAQRVMGILSDIPRYMLEIAFILAIAAIAGVLALTGSGDQILTVLGVFAAASVRLLPTLTRITANVATMRGGSAGLRIMVDALDELASEGQYEAGAAAKPISGEITVHDLVFRFPDSSENVLDGITLTIPENRTTAFVGASGAGKSTLLDLLLGLLSPTTGEIRCDGHRIDEDLATWHAGLGVVPQDVFLANLSLAENIAFGQERDAIDRERLNEVVRLALLEDVVEELPDGLDTLVGDRGARLSGGQRQRLGLARALYRRPTVLVLDEATSALDNATEFEISQTLQRLQGSMTIIVVAHRLSTVRHVDQLVFLRRGQVAARGTFDEVRAQDAEFARLVKLGSLE</sequence>
<keyword evidence="4 10" id="KW-0067">ATP-binding</keyword>
<dbReference type="InterPro" id="IPR036640">
    <property type="entry name" value="ABC1_TM_sf"/>
</dbReference>
<dbReference type="InterPro" id="IPR003439">
    <property type="entry name" value="ABC_transporter-like_ATP-bd"/>
</dbReference>
<dbReference type="SUPFAM" id="SSF90123">
    <property type="entry name" value="ABC transporter transmembrane region"/>
    <property type="match status" value="1"/>
</dbReference>
<feature type="transmembrane region" description="Helical" evidence="7">
    <location>
        <begin position="78"/>
        <end position="104"/>
    </location>
</feature>
<feature type="transmembrane region" description="Helical" evidence="7">
    <location>
        <begin position="21"/>
        <end position="47"/>
    </location>
</feature>
<accession>A0ABP7MUY6</accession>
<dbReference type="InterPro" id="IPR039421">
    <property type="entry name" value="Type_1_exporter"/>
</dbReference>
<evidence type="ECO:0000256" key="6">
    <source>
        <dbReference type="ARBA" id="ARBA00023136"/>
    </source>
</evidence>
<evidence type="ECO:0000313" key="11">
    <source>
        <dbReference type="Proteomes" id="UP001501591"/>
    </source>
</evidence>
<dbReference type="PANTHER" id="PTHR24221:SF654">
    <property type="entry name" value="ATP-BINDING CASSETTE SUB-FAMILY B MEMBER 6"/>
    <property type="match status" value="1"/>
</dbReference>
<dbReference type="Gene3D" id="3.40.50.300">
    <property type="entry name" value="P-loop containing nucleotide triphosphate hydrolases"/>
    <property type="match status" value="1"/>
</dbReference>
<dbReference type="SMART" id="SM00382">
    <property type="entry name" value="AAA"/>
    <property type="match status" value="1"/>
</dbReference>
<proteinExistence type="predicted"/>
<dbReference type="RefSeq" id="WP_344818066.1">
    <property type="nucleotide sequence ID" value="NZ_BAABCP010000001.1"/>
</dbReference>
<evidence type="ECO:0000256" key="3">
    <source>
        <dbReference type="ARBA" id="ARBA00022741"/>
    </source>
</evidence>
<dbReference type="SUPFAM" id="SSF52540">
    <property type="entry name" value="P-loop containing nucleoside triphosphate hydrolases"/>
    <property type="match status" value="1"/>
</dbReference>
<feature type="transmembrane region" description="Helical" evidence="7">
    <location>
        <begin position="153"/>
        <end position="174"/>
    </location>
</feature>
<reference evidence="11" key="1">
    <citation type="journal article" date="2019" name="Int. J. Syst. Evol. Microbiol.">
        <title>The Global Catalogue of Microorganisms (GCM) 10K type strain sequencing project: providing services to taxonomists for standard genome sequencing and annotation.</title>
        <authorList>
            <consortium name="The Broad Institute Genomics Platform"/>
            <consortium name="The Broad Institute Genome Sequencing Center for Infectious Disease"/>
            <person name="Wu L."/>
            <person name="Ma J."/>
        </authorList>
    </citation>
    <scope>NUCLEOTIDE SEQUENCE [LARGE SCALE GENOMIC DNA]</scope>
    <source>
        <strain evidence="11">JCM 17024</strain>
    </source>
</reference>
<dbReference type="InterPro" id="IPR027417">
    <property type="entry name" value="P-loop_NTPase"/>
</dbReference>
<feature type="transmembrane region" description="Helical" evidence="7">
    <location>
        <begin position="268"/>
        <end position="288"/>
    </location>
</feature>
<keyword evidence="5 7" id="KW-1133">Transmembrane helix</keyword>
<gene>
    <name evidence="10" type="ORF">GCM10022383_06490</name>
</gene>
<dbReference type="Pfam" id="PF00005">
    <property type="entry name" value="ABC_tran"/>
    <property type="match status" value="1"/>
</dbReference>
<evidence type="ECO:0000256" key="4">
    <source>
        <dbReference type="ARBA" id="ARBA00022840"/>
    </source>
</evidence>
<comment type="subcellular location">
    <subcellularLocation>
        <location evidence="1">Cell membrane</location>
        <topology evidence="1">Multi-pass membrane protein</topology>
    </subcellularLocation>
</comment>
<evidence type="ECO:0000256" key="1">
    <source>
        <dbReference type="ARBA" id="ARBA00004651"/>
    </source>
</evidence>
<dbReference type="PROSITE" id="PS50929">
    <property type="entry name" value="ABC_TM1F"/>
    <property type="match status" value="1"/>
</dbReference>
<feature type="transmembrane region" description="Helical" evidence="7">
    <location>
        <begin position="180"/>
        <end position="196"/>
    </location>
</feature>